<dbReference type="AlphaFoldDB" id="A0AAW9SD10"/>
<dbReference type="Pfam" id="PF17676">
    <property type="entry name" value="Peptidase_S66C"/>
    <property type="match status" value="1"/>
</dbReference>
<dbReference type="SUPFAM" id="SSF141986">
    <property type="entry name" value="LD-carboxypeptidase A C-terminal domain-like"/>
    <property type="match status" value="1"/>
</dbReference>
<dbReference type="RefSeq" id="WP_346823686.1">
    <property type="nucleotide sequence ID" value="NZ_JBDKWZ010000017.1"/>
</dbReference>
<name>A0AAW9SD10_9BACT</name>
<dbReference type="GO" id="GO:0008236">
    <property type="term" value="F:serine-type peptidase activity"/>
    <property type="evidence" value="ECO:0007669"/>
    <property type="project" value="UniProtKB-KW"/>
</dbReference>
<accession>A0AAW9SD10</accession>
<dbReference type="InterPro" id="IPR027478">
    <property type="entry name" value="LdcA_N"/>
</dbReference>
<dbReference type="PIRSF" id="PIRSF028757">
    <property type="entry name" value="LD-carboxypeptidase"/>
    <property type="match status" value="1"/>
</dbReference>
<dbReference type="InterPro" id="IPR040449">
    <property type="entry name" value="Peptidase_S66_N"/>
</dbReference>
<evidence type="ECO:0000313" key="10">
    <source>
        <dbReference type="Proteomes" id="UP001403385"/>
    </source>
</evidence>
<dbReference type="Gene3D" id="3.40.50.10740">
    <property type="entry name" value="Class I glutamine amidotransferase-like"/>
    <property type="match status" value="1"/>
</dbReference>
<sequence>MKNLIQPQALKKGDKIAVIAPAGKVDKTRVEKALSVFSDWDLNVVTGKYLYEENHSFAGSDAQRLEDFQNMLNNSQIRAIVCARGGYGITRILDQVDFTQFVKKPKWIVGYSDITALHGTLQQLGIQSIHGPMPIGFDPKNAADSLESLRKILFGEKYSIEADSSTYNRYGVSKGQVIGGNLSLLLNVMSTRSEPDYKDKILFIEDIDEYLYQIDRLMVQLKRSGKLAGLAGLVVGHFSAIKANESNPFGHSYQDIILEHTKEYSYPIAFNIPIGHEPDNLAVPCGARATLLVDEEETRINFDKTNSKAV</sequence>
<keyword evidence="3" id="KW-0645">Protease</keyword>
<comment type="similarity">
    <text evidence="1">Belongs to the peptidase S66 family.</text>
</comment>
<organism evidence="9 10">
    <name type="scientific">Rapidithrix thailandica</name>
    <dbReference type="NCBI Taxonomy" id="413964"/>
    <lineage>
        <taxon>Bacteria</taxon>
        <taxon>Pseudomonadati</taxon>
        <taxon>Bacteroidota</taxon>
        <taxon>Cytophagia</taxon>
        <taxon>Cytophagales</taxon>
        <taxon>Flammeovirgaceae</taxon>
        <taxon>Rapidithrix</taxon>
    </lineage>
</organism>
<evidence type="ECO:0000256" key="4">
    <source>
        <dbReference type="ARBA" id="ARBA00022801"/>
    </source>
</evidence>
<reference evidence="9 10" key="1">
    <citation type="submission" date="2024-04" db="EMBL/GenBank/DDBJ databases">
        <title>Novel genus in family Flammeovirgaceae.</title>
        <authorList>
            <person name="Nguyen T.H."/>
            <person name="Vuong T.Q."/>
            <person name="Le H."/>
            <person name="Kim S.-G."/>
        </authorList>
    </citation>
    <scope>NUCLEOTIDE SEQUENCE [LARGE SCALE GENOMIC DNA]</scope>
    <source>
        <strain evidence="9 10">JCM 23209</strain>
    </source>
</reference>
<evidence type="ECO:0000256" key="5">
    <source>
        <dbReference type="ARBA" id="ARBA00022825"/>
    </source>
</evidence>
<keyword evidence="2" id="KW-0121">Carboxypeptidase</keyword>
<dbReference type="GO" id="GO:0006508">
    <property type="term" value="P:proteolysis"/>
    <property type="evidence" value="ECO:0007669"/>
    <property type="project" value="UniProtKB-KW"/>
</dbReference>
<feature type="domain" description="LD-carboxypeptidase N-terminal" evidence="7">
    <location>
        <begin position="16"/>
        <end position="131"/>
    </location>
</feature>
<comment type="caution">
    <text evidence="9">The sequence shown here is derived from an EMBL/GenBank/DDBJ whole genome shotgun (WGS) entry which is preliminary data.</text>
</comment>
<keyword evidence="5" id="KW-0720">Serine protease</keyword>
<dbReference type="InterPro" id="IPR029062">
    <property type="entry name" value="Class_I_gatase-like"/>
</dbReference>
<dbReference type="InterPro" id="IPR040921">
    <property type="entry name" value="Peptidase_S66C"/>
</dbReference>
<dbReference type="PANTHER" id="PTHR30237">
    <property type="entry name" value="MURAMOYLTETRAPEPTIDE CARBOXYPEPTIDASE"/>
    <property type="match status" value="1"/>
</dbReference>
<protein>
    <submittedName>
        <fullName evidence="9">LD-carboxypeptidase</fullName>
    </submittedName>
</protein>
<evidence type="ECO:0000313" key="9">
    <source>
        <dbReference type="EMBL" id="MEN7550906.1"/>
    </source>
</evidence>
<evidence type="ECO:0000256" key="2">
    <source>
        <dbReference type="ARBA" id="ARBA00022645"/>
    </source>
</evidence>
<feature type="domain" description="LD-carboxypeptidase C-terminal" evidence="8">
    <location>
        <begin position="174"/>
        <end position="291"/>
    </location>
</feature>
<feature type="active site" description="Charge relay system" evidence="6">
    <location>
        <position position="276"/>
    </location>
</feature>
<dbReference type="CDD" id="cd07025">
    <property type="entry name" value="Peptidase_S66"/>
    <property type="match status" value="1"/>
</dbReference>
<gene>
    <name evidence="9" type="ORF">AAG747_23500</name>
</gene>
<dbReference type="Proteomes" id="UP001403385">
    <property type="component" value="Unassembled WGS sequence"/>
</dbReference>
<dbReference type="InterPro" id="IPR003507">
    <property type="entry name" value="S66_fam"/>
</dbReference>
<dbReference type="Pfam" id="PF02016">
    <property type="entry name" value="Peptidase_S66"/>
    <property type="match status" value="1"/>
</dbReference>
<dbReference type="Gene3D" id="3.50.30.60">
    <property type="entry name" value="LD-carboxypeptidase A C-terminal domain-like"/>
    <property type="match status" value="1"/>
</dbReference>
<keyword evidence="10" id="KW-1185">Reference proteome</keyword>
<keyword evidence="4" id="KW-0378">Hydrolase</keyword>
<proteinExistence type="inferred from homology"/>
<evidence type="ECO:0000256" key="3">
    <source>
        <dbReference type="ARBA" id="ARBA00022670"/>
    </source>
</evidence>
<dbReference type="PANTHER" id="PTHR30237:SF2">
    <property type="entry name" value="MUREIN TETRAPEPTIDE CARBOXYPEPTIDASE"/>
    <property type="match status" value="1"/>
</dbReference>
<evidence type="ECO:0000259" key="7">
    <source>
        <dbReference type="Pfam" id="PF02016"/>
    </source>
</evidence>
<evidence type="ECO:0000259" key="8">
    <source>
        <dbReference type="Pfam" id="PF17676"/>
    </source>
</evidence>
<dbReference type="GO" id="GO:0004180">
    <property type="term" value="F:carboxypeptidase activity"/>
    <property type="evidence" value="ECO:0007669"/>
    <property type="project" value="UniProtKB-KW"/>
</dbReference>
<feature type="active site" description="Charge relay system" evidence="6">
    <location>
        <position position="205"/>
    </location>
</feature>
<dbReference type="InterPro" id="IPR027461">
    <property type="entry name" value="Carboxypeptidase_A_C_sf"/>
</dbReference>
<dbReference type="SUPFAM" id="SSF52317">
    <property type="entry name" value="Class I glutamine amidotransferase-like"/>
    <property type="match status" value="1"/>
</dbReference>
<dbReference type="EMBL" id="JBDKWZ010000017">
    <property type="protein sequence ID" value="MEN7550906.1"/>
    <property type="molecule type" value="Genomic_DNA"/>
</dbReference>
<evidence type="ECO:0000256" key="1">
    <source>
        <dbReference type="ARBA" id="ARBA00010233"/>
    </source>
</evidence>
<feature type="active site" description="Nucleophile" evidence="6">
    <location>
        <position position="112"/>
    </location>
</feature>
<evidence type="ECO:0000256" key="6">
    <source>
        <dbReference type="PIRSR" id="PIRSR028757-1"/>
    </source>
</evidence>